<dbReference type="EMBL" id="CP034465">
    <property type="protein sequence ID" value="AZP05793.1"/>
    <property type="molecule type" value="Genomic_DNA"/>
</dbReference>
<dbReference type="EMBL" id="CP034465">
    <property type="protein sequence ID" value="AZP05620.1"/>
    <property type="molecule type" value="Genomic_DNA"/>
</dbReference>
<dbReference type="KEGG" id="jeh:EJN90_00190"/>
<evidence type="ECO:0000313" key="2">
    <source>
        <dbReference type="EMBL" id="AZP05620.1"/>
    </source>
</evidence>
<feature type="transmembrane region" description="Helical" evidence="1">
    <location>
        <begin position="7"/>
        <end position="25"/>
    </location>
</feature>
<evidence type="ECO:0000313" key="4">
    <source>
        <dbReference type="Proteomes" id="UP000273326"/>
    </source>
</evidence>
<reference evidence="4" key="1">
    <citation type="submission" date="2018-12" db="EMBL/GenBank/DDBJ databases">
        <title>Complete genome sequencing of Jeotgalibaca sp. H21T32.</title>
        <authorList>
            <person name="Bae J.-W."/>
            <person name="Lee S.-Y."/>
        </authorList>
    </citation>
    <scope>NUCLEOTIDE SEQUENCE [LARGE SCALE GENOMIC DNA]</scope>
    <source>
        <strain evidence="4">H21T32</strain>
    </source>
</reference>
<evidence type="ECO:0000256" key="1">
    <source>
        <dbReference type="SAM" id="Phobius"/>
    </source>
</evidence>
<dbReference type="KEGG" id="jeh:EJN90_13765"/>
<protein>
    <submittedName>
        <fullName evidence="2">Uncharacterized protein</fullName>
    </submittedName>
</protein>
<reference evidence="2" key="2">
    <citation type="submission" date="2018-12" db="EMBL/GenBank/DDBJ databases">
        <authorList>
            <person name="Bae J.-W."/>
            <person name="Lee S.-Y."/>
        </authorList>
    </citation>
    <scope>NUCLEOTIDE SEQUENCE</scope>
    <source>
        <strain evidence="2">H21T32</strain>
    </source>
</reference>
<sequence length="86" mass="10003">MHLCQVLSVIAIVVGYFLWTILIPIQDFDTIGSEELLRVQKELALNYPLGRFLLYVGFFGFVSSTIYLIIVKIKVRINKRKRVPFK</sequence>
<keyword evidence="4" id="KW-1185">Reference proteome</keyword>
<accession>A0A3Q9BM29</accession>
<evidence type="ECO:0000313" key="3">
    <source>
        <dbReference type="EMBL" id="AZP05793.1"/>
    </source>
</evidence>
<keyword evidence="1" id="KW-1133">Transmembrane helix</keyword>
<dbReference type="OrthoDB" id="2200439at2"/>
<dbReference type="Proteomes" id="UP000273326">
    <property type="component" value="Chromosome"/>
</dbReference>
<proteinExistence type="predicted"/>
<name>A0A3Q9BM29_9LACT</name>
<gene>
    <name evidence="2" type="ORF">EJN90_00190</name>
    <name evidence="3" type="ORF">EJN90_13765</name>
</gene>
<organism evidence="2 4">
    <name type="scientific">Jeotgalibaca ciconiae</name>
    <dbReference type="NCBI Taxonomy" id="2496265"/>
    <lineage>
        <taxon>Bacteria</taxon>
        <taxon>Bacillati</taxon>
        <taxon>Bacillota</taxon>
        <taxon>Bacilli</taxon>
        <taxon>Lactobacillales</taxon>
        <taxon>Carnobacteriaceae</taxon>
        <taxon>Jeotgalibaca</taxon>
    </lineage>
</organism>
<keyword evidence="1" id="KW-0472">Membrane</keyword>
<reference evidence="2" key="3">
    <citation type="journal article" date="2020" name="Int. J. Syst. Evol. Microbiol.">
        <title>Jeotgalibaca ciconiae sp. nov., isolated from the faeces of an Oriental stork.</title>
        <authorList>
            <person name="Lee S.Y."/>
            <person name="Kang W."/>
            <person name="Kim P.S."/>
            <person name="Kim H.S."/>
            <person name="Sung H."/>
            <person name="Shin N.R."/>
            <person name="Yun J.H."/>
            <person name="Lee J.Y."/>
            <person name="Lee J.Y."/>
            <person name="Jung M.J."/>
            <person name="Jeong Y.S."/>
            <person name="Tak E.J."/>
            <person name="Han J.E."/>
            <person name="Hyun D.W."/>
            <person name="Kang M.S."/>
            <person name="Lee K.E."/>
            <person name="Lee B.H."/>
            <person name="Bae J.W."/>
        </authorList>
    </citation>
    <scope>NUCLEOTIDE SEQUENCE</scope>
    <source>
        <strain evidence="2">H21T32</strain>
    </source>
</reference>
<keyword evidence="1" id="KW-0812">Transmembrane</keyword>
<feature type="transmembrane region" description="Helical" evidence="1">
    <location>
        <begin position="52"/>
        <end position="71"/>
    </location>
</feature>
<dbReference type="AlphaFoldDB" id="A0A3Q9BM29"/>